<proteinExistence type="predicted"/>
<evidence type="ECO:0000313" key="3">
    <source>
        <dbReference type="WBParaSite" id="maker-uti_cns_0003568-snap-gene-0.7-mRNA-1"/>
    </source>
</evidence>
<feature type="compositionally biased region" description="Low complexity" evidence="1">
    <location>
        <begin position="1"/>
        <end position="24"/>
    </location>
</feature>
<dbReference type="InterPro" id="IPR042219">
    <property type="entry name" value="AAA_lid_11_sf"/>
</dbReference>
<feature type="region of interest" description="Disordered" evidence="1">
    <location>
        <begin position="1"/>
        <end position="35"/>
    </location>
</feature>
<dbReference type="Proteomes" id="UP000095280">
    <property type="component" value="Unplaced"/>
</dbReference>
<evidence type="ECO:0000256" key="1">
    <source>
        <dbReference type="SAM" id="MobiDB-lite"/>
    </source>
</evidence>
<keyword evidence="2" id="KW-1185">Reference proteome</keyword>
<sequence length="202" mass="21822">LQDLQPQVQAQQQPQSSMPQRASAGGPGGGRSDWPAALHNLTMLHAALQLRARLNGGFNRPGDAAQIGLEDFLAAARALAREFRDEATGKLVAGRAVNYGSVRSVLQETVYGGAMLDFQDALTVGAAADYWLSANSVRKDFEVAKLKYRIPPVFFGSQSSKLPQLTQALEQAIPAFSFDCAEGCHLQPSDEVLNTNLDFRSF</sequence>
<organism evidence="2 3">
    <name type="scientific">Macrostomum lignano</name>
    <dbReference type="NCBI Taxonomy" id="282301"/>
    <lineage>
        <taxon>Eukaryota</taxon>
        <taxon>Metazoa</taxon>
        <taxon>Spiralia</taxon>
        <taxon>Lophotrochozoa</taxon>
        <taxon>Platyhelminthes</taxon>
        <taxon>Rhabditophora</taxon>
        <taxon>Macrostomorpha</taxon>
        <taxon>Macrostomida</taxon>
        <taxon>Macrostomidae</taxon>
        <taxon>Macrostomum</taxon>
    </lineage>
</organism>
<reference evidence="3" key="1">
    <citation type="submission" date="2016-11" db="UniProtKB">
        <authorList>
            <consortium name="WormBaseParasite"/>
        </authorList>
    </citation>
    <scope>IDENTIFICATION</scope>
</reference>
<evidence type="ECO:0000313" key="2">
    <source>
        <dbReference type="Proteomes" id="UP000095280"/>
    </source>
</evidence>
<protein>
    <submittedName>
        <fullName evidence="3">AAA_lid_11 domain-containing protein</fullName>
    </submittedName>
</protein>
<dbReference type="AlphaFoldDB" id="A0A1I8GYQ4"/>
<dbReference type="WBParaSite" id="maker-uti_cns_0003568-snap-gene-0.7-mRNA-1">
    <property type="protein sequence ID" value="maker-uti_cns_0003568-snap-gene-0.7-mRNA-1"/>
    <property type="gene ID" value="maker-uti_cns_0003568-snap-gene-0.7"/>
</dbReference>
<accession>A0A1I8GYQ4</accession>
<dbReference type="Gene3D" id="1.10.8.720">
    <property type="entry name" value="Region D6 of dynein motor"/>
    <property type="match status" value="1"/>
</dbReference>
<name>A0A1I8GYQ4_9PLAT</name>